<dbReference type="GO" id="GO:0004497">
    <property type="term" value="F:monooxygenase activity"/>
    <property type="evidence" value="ECO:0007669"/>
    <property type="project" value="UniProtKB-KW"/>
</dbReference>
<reference evidence="11" key="1">
    <citation type="journal article" date="2019" name="Int. J. Syst. Evol. Microbiol.">
        <title>The Global Catalogue of Microorganisms (GCM) 10K type strain sequencing project: providing services to taxonomists for standard genome sequencing and annotation.</title>
        <authorList>
            <consortium name="The Broad Institute Genomics Platform"/>
            <consortium name="The Broad Institute Genome Sequencing Center for Infectious Disease"/>
            <person name="Wu L."/>
            <person name="Ma J."/>
        </authorList>
    </citation>
    <scope>NUCLEOTIDE SEQUENCE [LARGE SCALE GENOMIC DNA]</scope>
    <source>
        <strain evidence="11">CGMCC 1.12664</strain>
    </source>
</reference>
<evidence type="ECO:0000256" key="8">
    <source>
        <dbReference type="SAM" id="Phobius"/>
    </source>
</evidence>
<dbReference type="AlphaFoldDB" id="A0A917EAM4"/>
<dbReference type="PRINTS" id="PR00420">
    <property type="entry name" value="RNGMNOXGNASE"/>
</dbReference>
<feature type="transmembrane region" description="Helical" evidence="8">
    <location>
        <begin position="7"/>
        <end position="32"/>
    </location>
</feature>
<evidence type="ECO:0000313" key="11">
    <source>
        <dbReference type="Proteomes" id="UP000612855"/>
    </source>
</evidence>
<keyword evidence="7" id="KW-0503">Monooxygenase</keyword>
<keyword evidence="5" id="KW-0274">FAD</keyword>
<dbReference type="InterPro" id="IPR036188">
    <property type="entry name" value="FAD/NAD-bd_sf"/>
</dbReference>
<comment type="similarity">
    <text evidence="3">Belongs to the UbiH/COQ6 family.</text>
</comment>
<keyword evidence="8" id="KW-0812">Transmembrane</keyword>
<evidence type="ECO:0000256" key="1">
    <source>
        <dbReference type="ARBA" id="ARBA00001974"/>
    </source>
</evidence>
<evidence type="ECO:0000256" key="3">
    <source>
        <dbReference type="ARBA" id="ARBA00005349"/>
    </source>
</evidence>
<comment type="cofactor">
    <cofactor evidence="1">
        <name>FAD</name>
        <dbReference type="ChEBI" id="CHEBI:57692"/>
    </cofactor>
</comment>
<dbReference type="SUPFAM" id="SSF51905">
    <property type="entry name" value="FAD/NAD(P)-binding domain"/>
    <property type="match status" value="1"/>
</dbReference>
<name>A0A917EAM4_9RHOB</name>
<keyword evidence="8" id="KW-1133">Transmembrane helix</keyword>
<feature type="domain" description="FAD-binding" evidence="9">
    <location>
        <begin position="4"/>
        <end position="348"/>
    </location>
</feature>
<comment type="caution">
    <text evidence="10">The sequence shown here is derived from an EMBL/GenBank/DDBJ whole genome shotgun (WGS) entry which is preliminary data.</text>
</comment>
<protein>
    <submittedName>
        <fullName evidence="10">2-octaprenyl-6-methoxyphenyl hydroxylase</fullName>
    </submittedName>
</protein>
<keyword evidence="11" id="KW-1185">Reference proteome</keyword>
<dbReference type="Pfam" id="PF01494">
    <property type="entry name" value="FAD_binding_3"/>
    <property type="match status" value="1"/>
</dbReference>
<dbReference type="GO" id="GO:0016705">
    <property type="term" value="F:oxidoreductase activity, acting on paired donors, with incorporation or reduction of molecular oxygen"/>
    <property type="evidence" value="ECO:0007669"/>
    <property type="project" value="InterPro"/>
</dbReference>
<keyword evidence="4" id="KW-0285">Flavoprotein</keyword>
<evidence type="ECO:0000256" key="6">
    <source>
        <dbReference type="ARBA" id="ARBA00023002"/>
    </source>
</evidence>
<dbReference type="InterPro" id="IPR010971">
    <property type="entry name" value="UbiH/COQ6"/>
</dbReference>
<dbReference type="NCBIfam" id="TIGR01988">
    <property type="entry name" value="Ubi-OHases"/>
    <property type="match status" value="1"/>
</dbReference>
<proteinExistence type="inferred from homology"/>
<keyword evidence="8" id="KW-0472">Membrane</keyword>
<dbReference type="PANTHER" id="PTHR43876">
    <property type="entry name" value="UBIQUINONE BIOSYNTHESIS MONOOXYGENASE COQ6, MITOCHONDRIAL"/>
    <property type="match status" value="1"/>
</dbReference>
<dbReference type="Gene3D" id="3.50.50.60">
    <property type="entry name" value="FAD/NAD(P)-binding domain"/>
    <property type="match status" value="2"/>
</dbReference>
<comment type="pathway">
    <text evidence="2">Cofactor biosynthesis; ubiquinone biosynthesis.</text>
</comment>
<dbReference type="PANTHER" id="PTHR43876:SF7">
    <property type="entry name" value="UBIQUINONE BIOSYNTHESIS MONOOXYGENASE COQ6, MITOCHONDRIAL"/>
    <property type="match status" value="1"/>
</dbReference>
<organism evidence="10 11">
    <name type="scientific">Primorskyibacter flagellatus</name>
    <dbReference type="NCBI Taxonomy" id="1387277"/>
    <lineage>
        <taxon>Bacteria</taxon>
        <taxon>Pseudomonadati</taxon>
        <taxon>Pseudomonadota</taxon>
        <taxon>Alphaproteobacteria</taxon>
        <taxon>Rhodobacterales</taxon>
        <taxon>Roseobacteraceae</taxon>
        <taxon>Primorskyibacter</taxon>
    </lineage>
</organism>
<dbReference type="InterPro" id="IPR051205">
    <property type="entry name" value="UbiH/COQ6_monooxygenase"/>
</dbReference>
<dbReference type="GO" id="GO:0071949">
    <property type="term" value="F:FAD binding"/>
    <property type="evidence" value="ECO:0007669"/>
    <property type="project" value="InterPro"/>
</dbReference>
<dbReference type="Proteomes" id="UP000612855">
    <property type="component" value="Unassembled WGS sequence"/>
</dbReference>
<sequence>MSTDTDILISGGGVAGLTAAALFGGMGLSVLLCDPAPPVTDAAAEGADLRTTAFLQPARALLEDAGLWDRLAPHAAPLRIMRIVDAGGPEPEARLTRDFDSSEISSGPFGWNLPNWLLRREMVARLADLPSVDYRPGTATKTLLTREGEALVGLSDGTRTRARLVIAADGRGSPMRDAAGIGVTTTRYGQKALAFAVTHPVPHDNVSTEIHRSGGPFTLVPLPDRDGLPCSAVVWMEHGPEAQRLAALPVPEFETAMMIRSCGLFGPLTLVTRRTLWPIVSQVADRMSGERIALIAEAAHVVPPIGAQGLNMSLGDLRALRDLIAARPEGLGDRAMLDSYTRRRHPEVRLRAAGIDALNRASQISAQPLRDLRAAGLSALYGAAPVRRMLMQMGLGARAPEPAAEGSALRTTRDI</sequence>
<accession>A0A917EAM4</accession>
<evidence type="ECO:0000256" key="5">
    <source>
        <dbReference type="ARBA" id="ARBA00022827"/>
    </source>
</evidence>
<evidence type="ECO:0000256" key="7">
    <source>
        <dbReference type="ARBA" id="ARBA00023033"/>
    </source>
</evidence>
<evidence type="ECO:0000313" key="10">
    <source>
        <dbReference type="EMBL" id="GGE18589.1"/>
    </source>
</evidence>
<evidence type="ECO:0000259" key="9">
    <source>
        <dbReference type="Pfam" id="PF01494"/>
    </source>
</evidence>
<keyword evidence="6" id="KW-0560">Oxidoreductase</keyword>
<evidence type="ECO:0000256" key="2">
    <source>
        <dbReference type="ARBA" id="ARBA00004749"/>
    </source>
</evidence>
<dbReference type="RefSeq" id="WP_188475978.1">
    <property type="nucleotide sequence ID" value="NZ_BMFJ01000001.1"/>
</dbReference>
<evidence type="ECO:0000256" key="4">
    <source>
        <dbReference type="ARBA" id="ARBA00022630"/>
    </source>
</evidence>
<dbReference type="NCBIfam" id="NF005691">
    <property type="entry name" value="PRK07494.1"/>
    <property type="match status" value="1"/>
</dbReference>
<gene>
    <name evidence="10" type="ORF">GCM10011360_04210</name>
</gene>
<dbReference type="InterPro" id="IPR002938">
    <property type="entry name" value="FAD-bd"/>
</dbReference>
<dbReference type="GO" id="GO:0006744">
    <property type="term" value="P:ubiquinone biosynthetic process"/>
    <property type="evidence" value="ECO:0007669"/>
    <property type="project" value="InterPro"/>
</dbReference>
<dbReference type="EMBL" id="BMFJ01000001">
    <property type="protein sequence ID" value="GGE18589.1"/>
    <property type="molecule type" value="Genomic_DNA"/>
</dbReference>